<gene>
    <name evidence="1" type="ORF">PROFUN_00766</name>
</gene>
<organism evidence="1 2">
    <name type="scientific">Planoprotostelium fungivorum</name>
    <dbReference type="NCBI Taxonomy" id="1890364"/>
    <lineage>
        <taxon>Eukaryota</taxon>
        <taxon>Amoebozoa</taxon>
        <taxon>Evosea</taxon>
        <taxon>Variosea</taxon>
        <taxon>Cavosteliida</taxon>
        <taxon>Cavosteliaceae</taxon>
        <taxon>Planoprotostelium</taxon>
    </lineage>
</organism>
<evidence type="ECO:0000313" key="2">
    <source>
        <dbReference type="Proteomes" id="UP000241769"/>
    </source>
</evidence>
<keyword evidence="2" id="KW-1185">Reference proteome</keyword>
<reference evidence="1 2" key="1">
    <citation type="journal article" date="2018" name="Genome Biol. Evol.">
        <title>Multiple Roots of Fruiting Body Formation in Amoebozoa.</title>
        <authorList>
            <person name="Hillmann F."/>
            <person name="Forbes G."/>
            <person name="Novohradska S."/>
            <person name="Ferling I."/>
            <person name="Riege K."/>
            <person name="Groth M."/>
            <person name="Westermann M."/>
            <person name="Marz M."/>
            <person name="Spaller T."/>
            <person name="Winckler T."/>
            <person name="Schaap P."/>
            <person name="Glockner G."/>
        </authorList>
    </citation>
    <scope>NUCLEOTIDE SEQUENCE [LARGE SCALE GENOMIC DNA]</scope>
    <source>
        <strain evidence="1 2">Jena</strain>
    </source>
</reference>
<dbReference type="Proteomes" id="UP000241769">
    <property type="component" value="Unassembled WGS sequence"/>
</dbReference>
<dbReference type="EMBL" id="MDYQ01000020">
    <property type="protein sequence ID" value="PRP87555.1"/>
    <property type="molecule type" value="Genomic_DNA"/>
</dbReference>
<dbReference type="InParanoid" id="A0A2P6NUA4"/>
<sequence>MLSAQLGEIIPTVFATAMHADRRTLYDAYAEQCMTSDSTTFPGLWTCAWITLLLIKNREVSLVIQSCIVGRPALAQWNVL</sequence>
<comment type="caution">
    <text evidence="1">The sequence shown here is derived from an EMBL/GenBank/DDBJ whole genome shotgun (WGS) entry which is preliminary data.</text>
</comment>
<evidence type="ECO:0000313" key="1">
    <source>
        <dbReference type="EMBL" id="PRP87555.1"/>
    </source>
</evidence>
<dbReference type="AlphaFoldDB" id="A0A2P6NUA4"/>
<proteinExistence type="predicted"/>
<protein>
    <submittedName>
        <fullName evidence="1">Uncharacterized protein</fullName>
    </submittedName>
</protein>
<accession>A0A2P6NUA4</accession>
<name>A0A2P6NUA4_9EUKA</name>